<keyword evidence="3" id="KW-1185">Reference proteome</keyword>
<feature type="chain" id="PRO_5004084528" description="Cell wall protein" evidence="1">
    <location>
        <begin position="20"/>
        <end position="185"/>
    </location>
</feature>
<sequence length="185" mass="18744">MASKILATAILLAASSVSAVNVPRDGAKFTLVAHTTTPTASGPNVDGFEVGFTRPQTDTGIVTLTAPGDGHVLTGQAGNIISVADFGCSSGGAGEWVVNPGGTATVPNKNMVVVGCVGGSPDFTIEVDESRNGGEQTLTFAGGKWAACKGSAVGLDDSYNVLNFMKDGQRPLEGCQEIVLVPTFV</sequence>
<accession>M7S8S2</accession>
<dbReference type="EMBL" id="KB707421">
    <property type="protein sequence ID" value="EMR62529.1"/>
    <property type="molecule type" value="Genomic_DNA"/>
</dbReference>
<dbReference type="eggNOG" id="ENOG502SZBS">
    <property type="taxonomic scope" value="Eukaryota"/>
</dbReference>
<protein>
    <recommendedName>
        <fullName evidence="4">Cell wall protein</fullName>
    </recommendedName>
</protein>
<gene>
    <name evidence="2" type="ORF">UCREL1_10566</name>
</gene>
<proteinExistence type="predicted"/>
<reference evidence="3" key="1">
    <citation type="journal article" date="2013" name="Genome Announc.">
        <title>Draft genome sequence of the grapevine dieback fungus Eutypa lata UCR-EL1.</title>
        <authorList>
            <person name="Blanco-Ulate B."/>
            <person name="Rolshausen P.E."/>
            <person name="Cantu D."/>
        </authorList>
    </citation>
    <scope>NUCLEOTIDE SEQUENCE [LARGE SCALE GENOMIC DNA]</scope>
    <source>
        <strain evidence="3">UCR-EL1</strain>
    </source>
</reference>
<feature type="signal peptide" evidence="1">
    <location>
        <begin position="1"/>
        <end position="19"/>
    </location>
</feature>
<evidence type="ECO:0000256" key="1">
    <source>
        <dbReference type="SAM" id="SignalP"/>
    </source>
</evidence>
<dbReference type="OMA" id="MACKREN"/>
<evidence type="ECO:0000313" key="3">
    <source>
        <dbReference type="Proteomes" id="UP000012174"/>
    </source>
</evidence>
<keyword evidence="1" id="KW-0732">Signal</keyword>
<organism evidence="2 3">
    <name type="scientific">Eutypa lata (strain UCR-EL1)</name>
    <name type="common">Grapevine dieback disease fungus</name>
    <name type="synonym">Eutypa armeniacae</name>
    <dbReference type="NCBI Taxonomy" id="1287681"/>
    <lineage>
        <taxon>Eukaryota</taxon>
        <taxon>Fungi</taxon>
        <taxon>Dikarya</taxon>
        <taxon>Ascomycota</taxon>
        <taxon>Pezizomycotina</taxon>
        <taxon>Sordariomycetes</taxon>
        <taxon>Xylariomycetidae</taxon>
        <taxon>Xylariales</taxon>
        <taxon>Diatrypaceae</taxon>
        <taxon>Eutypa</taxon>
    </lineage>
</organism>
<evidence type="ECO:0000313" key="2">
    <source>
        <dbReference type="EMBL" id="EMR62529.1"/>
    </source>
</evidence>
<dbReference type="OrthoDB" id="3518533at2759"/>
<dbReference type="KEGG" id="ela:UCREL1_10566"/>
<dbReference type="HOGENOM" id="CLU_1454290_0_0_1"/>
<dbReference type="AlphaFoldDB" id="M7S8S2"/>
<dbReference type="Proteomes" id="UP000012174">
    <property type="component" value="Unassembled WGS sequence"/>
</dbReference>
<name>M7S8S2_EUTLA</name>
<evidence type="ECO:0008006" key="4">
    <source>
        <dbReference type="Google" id="ProtNLM"/>
    </source>
</evidence>